<dbReference type="Proteomes" id="UP000294662">
    <property type="component" value="Unassembled WGS sequence"/>
</dbReference>
<reference evidence="2 3" key="1">
    <citation type="submission" date="2019-03" db="EMBL/GenBank/DDBJ databases">
        <authorList>
            <person name="Zhang S."/>
        </authorList>
    </citation>
    <scope>NUCLEOTIDE SEQUENCE [LARGE SCALE GENOMIC DNA]</scope>
    <source>
        <strain evidence="2 3">S4J41</strain>
    </source>
</reference>
<evidence type="ECO:0000313" key="2">
    <source>
        <dbReference type="EMBL" id="TDE39870.1"/>
    </source>
</evidence>
<dbReference type="InterPro" id="IPR058625">
    <property type="entry name" value="MdtA-like_BSH"/>
</dbReference>
<feature type="domain" description="Multidrug resistance protein MdtA-like barrel-sandwich hybrid" evidence="1">
    <location>
        <begin position="76"/>
        <end position="258"/>
    </location>
</feature>
<dbReference type="PANTHER" id="PTHR30469:SF15">
    <property type="entry name" value="HLYD FAMILY OF SECRETION PROTEINS"/>
    <property type="match status" value="1"/>
</dbReference>
<sequence>MRFLRQSLTGLFLASVMLALLIYAGQLVMGAVQSRMAEDNRPPQARERVFAVNLRTARMGTVTPVLPAFGQVESRRTLELRAAVGGRVIALAEGFEDGGSVTAGQLLAQLDPADAQSTLDRAKSDLLDAEAEQRDAARALILAQDELSAARDQEDLRNRAFLRQTGLQERGVGTAATVEVAELALAAARQAVLARRQVVAQSEARVDQGETRQARARIALADAARALADTTITASFDGTLSNVTVVEGRLVSSNEKLAELIDPDALEIAFRVSTAQYARLLDGAGDLIPAPVTATLDVSGAALVAFGRISRDSAATDAGQTGRMIYARLDSAPGFKPGDFVTVAVEEPPLEQVVRLPASALDGANTVLVLGAEDRLESLPVELVRRQGDDVLLRGAGLAGREVVIGRTPLLGAGIRVRPLREEAQAIPSEAAMLDLSDERRARLVALVEANTGMPKEMKVRVLAQLGGAQVPAQLVERIESRMGG</sequence>
<name>A0A4R5EYG4_9RHOB</name>
<protein>
    <submittedName>
        <fullName evidence="2">HlyD family efflux transporter periplasmic adaptor subunit</fullName>
    </submittedName>
</protein>
<dbReference type="AlphaFoldDB" id="A0A4R5EYG4"/>
<dbReference type="Gene3D" id="2.40.420.20">
    <property type="match status" value="1"/>
</dbReference>
<accession>A0A4R5EYG4</accession>
<dbReference type="GO" id="GO:0015562">
    <property type="term" value="F:efflux transmembrane transporter activity"/>
    <property type="evidence" value="ECO:0007669"/>
    <property type="project" value="TreeGrafter"/>
</dbReference>
<dbReference type="Gene3D" id="2.40.30.170">
    <property type="match status" value="1"/>
</dbReference>
<dbReference type="RefSeq" id="WP_132828124.1">
    <property type="nucleotide sequence ID" value="NZ_SMFP01000003.1"/>
</dbReference>
<comment type="caution">
    <text evidence="2">The sequence shown here is derived from an EMBL/GenBank/DDBJ whole genome shotgun (WGS) entry which is preliminary data.</text>
</comment>
<proteinExistence type="predicted"/>
<keyword evidence="3" id="KW-1185">Reference proteome</keyword>
<evidence type="ECO:0000259" key="1">
    <source>
        <dbReference type="Pfam" id="PF25917"/>
    </source>
</evidence>
<evidence type="ECO:0000313" key="3">
    <source>
        <dbReference type="Proteomes" id="UP000294662"/>
    </source>
</evidence>
<dbReference type="EMBL" id="SMFP01000003">
    <property type="protein sequence ID" value="TDE39870.1"/>
    <property type="molecule type" value="Genomic_DNA"/>
</dbReference>
<dbReference type="GO" id="GO:1990281">
    <property type="term" value="C:efflux pump complex"/>
    <property type="evidence" value="ECO:0007669"/>
    <property type="project" value="TreeGrafter"/>
</dbReference>
<gene>
    <name evidence="2" type="ORF">E1B25_06940</name>
</gene>
<dbReference type="Gene3D" id="1.10.287.470">
    <property type="entry name" value="Helix hairpin bin"/>
    <property type="match status" value="1"/>
</dbReference>
<dbReference type="PANTHER" id="PTHR30469">
    <property type="entry name" value="MULTIDRUG RESISTANCE PROTEIN MDTA"/>
    <property type="match status" value="1"/>
</dbReference>
<dbReference type="Pfam" id="PF25917">
    <property type="entry name" value="BSH_RND"/>
    <property type="match status" value="1"/>
</dbReference>
<dbReference type="Gene3D" id="2.40.50.100">
    <property type="match status" value="1"/>
</dbReference>
<organism evidence="2 3">
    <name type="scientific">Antarcticimicrobium sediminis</name>
    <dbReference type="NCBI Taxonomy" id="2546227"/>
    <lineage>
        <taxon>Bacteria</taxon>
        <taxon>Pseudomonadati</taxon>
        <taxon>Pseudomonadota</taxon>
        <taxon>Alphaproteobacteria</taxon>
        <taxon>Rhodobacterales</taxon>
        <taxon>Paracoccaceae</taxon>
        <taxon>Antarcticimicrobium</taxon>
    </lineage>
</organism>
<dbReference type="SUPFAM" id="SSF111369">
    <property type="entry name" value="HlyD-like secretion proteins"/>
    <property type="match status" value="2"/>
</dbReference>
<dbReference type="OrthoDB" id="7626141at2"/>